<sequence>MVSGFVENVSFYFSMFAAYTAPLRYNQCRLCVKVFISVFSIWNLWVNDRNLYVKGNILLADNRRVNIIKCARAMGEWLKNRKGARLRPGTLSAVSL</sequence>
<dbReference type="Proteomes" id="UP000192276">
    <property type="component" value="Unassembled WGS sequence"/>
</dbReference>
<evidence type="ECO:0000313" key="1">
    <source>
        <dbReference type="EMBL" id="OQP58798.1"/>
    </source>
</evidence>
<dbReference type="AlphaFoldDB" id="A0A1V9FKB7"/>
<dbReference type="EMBL" id="LWBP01000187">
    <property type="protein sequence ID" value="OQP58798.1"/>
    <property type="molecule type" value="Genomic_DNA"/>
</dbReference>
<accession>A0A1V9FKB7</accession>
<keyword evidence="2" id="KW-1185">Reference proteome</keyword>
<protein>
    <submittedName>
        <fullName evidence="1">Uncharacterized protein</fullName>
    </submittedName>
</protein>
<reference evidence="2" key="1">
    <citation type="submission" date="2016-04" db="EMBL/GenBank/DDBJ databases">
        <authorList>
            <person name="Chen L."/>
            <person name="Zhuang W."/>
            <person name="Wang G."/>
        </authorList>
    </citation>
    <scope>NUCLEOTIDE SEQUENCE [LARGE SCALE GENOMIC DNA]</scope>
    <source>
        <strain evidence="2">208</strain>
    </source>
</reference>
<proteinExistence type="predicted"/>
<evidence type="ECO:0000313" key="2">
    <source>
        <dbReference type="Proteomes" id="UP000192276"/>
    </source>
</evidence>
<dbReference type="STRING" id="550983.A4R26_22815"/>
<organism evidence="1 2">
    <name type="scientific">Niastella populi</name>
    <dbReference type="NCBI Taxonomy" id="550983"/>
    <lineage>
        <taxon>Bacteria</taxon>
        <taxon>Pseudomonadati</taxon>
        <taxon>Bacteroidota</taxon>
        <taxon>Chitinophagia</taxon>
        <taxon>Chitinophagales</taxon>
        <taxon>Chitinophagaceae</taxon>
        <taxon>Niastella</taxon>
    </lineage>
</organism>
<gene>
    <name evidence="1" type="ORF">A4R26_22815</name>
</gene>
<comment type="caution">
    <text evidence="1">The sequence shown here is derived from an EMBL/GenBank/DDBJ whole genome shotgun (WGS) entry which is preliminary data.</text>
</comment>
<name>A0A1V9FKB7_9BACT</name>